<dbReference type="EMBL" id="BNDX01000010">
    <property type="protein sequence ID" value="GHI32633.1"/>
    <property type="molecule type" value="Genomic_DNA"/>
</dbReference>
<comment type="caution">
    <text evidence="2">The sequence shown here is derived from an EMBL/GenBank/DDBJ whole genome shotgun (WGS) entry which is preliminary data.</text>
</comment>
<evidence type="ECO:0000256" key="1">
    <source>
        <dbReference type="SAM" id="MobiDB-lite"/>
    </source>
</evidence>
<feature type="region of interest" description="Disordered" evidence="1">
    <location>
        <begin position="44"/>
        <end position="119"/>
    </location>
</feature>
<gene>
    <name evidence="2" type="ORF">Sdagh_43630</name>
</gene>
<dbReference type="Proteomes" id="UP001052655">
    <property type="component" value="Unassembled WGS sequence"/>
</dbReference>
<feature type="compositionally biased region" description="Basic residues" evidence="1">
    <location>
        <begin position="64"/>
        <end position="77"/>
    </location>
</feature>
<evidence type="ECO:0000313" key="2">
    <source>
        <dbReference type="EMBL" id="GHI32633.1"/>
    </source>
</evidence>
<keyword evidence="3" id="KW-1185">Reference proteome</keyword>
<proteinExistence type="predicted"/>
<sequence length="119" mass="12628">MPLDASRAVGLLGRTAYGRAATTLRALPLLASARHIVSDGRVLPRVPRNGGYHRVRAGGAGRPSRLRLRQRRSRRTGRGPVGRVRVVGRREPYAPAPAEPERSGPAPGRADGAPFGPSA</sequence>
<dbReference type="RefSeq" id="WP_226535511.1">
    <property type="nucleotide sequence ID" value="NZ_BMTC01000053.1"/>
</dbReference>
<accession>A0ABQ3Q5T4</accession>
<protein>
    <submittedName>
        <fullName evidence="2">Uncharacterized protein</fullName>
    </submittedName>
</protein>
<organism evidence="2 3">
    <name type="scientific">Streptomyces daghestanicus</name>
    <dbReference type="NCBI Taxonomy" id="66885"/>
    <lineage>
        <taxon>Bacteria</taxon>
        <taxon>Bacillati</taxon>
        <taxon>Actinomycetota</taxon>
        <taxon>Actinomycetes</taxon>
        <taxon>Kitasatosporales</taxon>
        <taxon>Streptomycetaceae</taxon>
        <taxon>Streptomyces</taxon>
    </lineage>
</organism>
<name>A0ABQ3Q5T4_9ACTN</name>
<reference evidence="2" key="1">
    <citation type="submission" date="2024-05" db="EMBL/GenBank/DDBJ databases">
        <title>Whole genome shotgun sequence of Streptomyces daghestanicus NBRC 12762.</title>
        <authorList>
            <person name="Komaki H."/>
            <person name="Tamura T."/>
        </authorList>
    </citation>
    <scope>NUCLEOTIDE SEQUENCE</scope>
    <source>
        <strain evidence="2">NBRC 12762</strain>
    </source>
</reference>
<evidence type="ECO:0000313" key="3">
    <source>
        <dbReference type="Proteomes" id="UP001052655"/>
    </source>
</evidence>